<name>A0A8J2MYJ4_COTCN</name>
<keyword evidence="7" id="KW-0812">Transmembrane</keyword>
<dbReference type="GO" id="GO:0031514">
    <property type="term" value="C:motile cilium"/>
    <property type="evidence" value="ECO:0007669"/>
    <property type="project" value="UniProtKB-SubCell"/>
</dbReference>
<evidence type="ECO:0000256" key="3">
    <source>
        <dbReference type="ARBA" id="ARBA00023069"/>
    </source>
</evidence>
<dbReference type="InterPro" id="IPR047844">
    <property type="entry name" value="ROP_DD"/>
</dbReference>
<evidence type="ECO:0000256" key="5">
    <source>
        <dbReference type="ARBA" id="ARBA00035651"/>
    </source>
</evidence>
<reference evidence="8" key="1">
    <citation type="submission" date="2021-04" db="EMBL/GenBank/DDBJ databases">
        <authorList>
            <person name="Chebbi M.A.C M."/>
        </authorList>
    </citation>
    <scope>NUCLEOTIDE SEQUENCE</scope>
</reference>
<evidence type="ECO:0000256" key="4">
    <source>
        <dbReference type="ARBA" id="ARBA00023273"/>
    </source>
</evidence>
<comment type="similarity">
    <text evidence="5">Belongs to the ropporin family.</text>
</comment>
<gene>
    <name evidence="8" type="ORF">HICCMSTLAB_LOCUS11679</name>
</gene>
<sequence>MINEERGTSSISVPPKLPVILKQFCKAAIRTQPYDLLKWSTAYFSALAEGSEPPSKTRLEYPLETASGSCLTFGLLKVLVRQLGDYNKTVPVEVILKRWTDLCLDITDLNLIMIVGKFRRKCQVKKFLAIAAGLLGSSLFDTMLIICELFTMEPDGGSSMIPVNLFMEIYEYLAGLNCGGEEREPNQNLSEFIIFELSECQSTSELKSDEVNSTQDSTKHPSVEDSEATEEQTIDKQFSNNYNQLSRDREEMIDGLEKDNKTQSEEKKILSANVDNSATSNADGHQNVKSAKMTKDSDNRSLASDDSIGLERNKSARIKNKCKINSNWISHYPMIPGIGPKLSSSEVTRVGKWMAECSTVQGGMVGPRNLRHFQCPPLDHQKI</sequence>
<evidence type="ECO:0000256" key="6">
    <source>
        <dbReference type="SAM" id="MobiDB-lite"/>
    </source>
</evidence>
<evidence type="ECO:0000313" key="9">
    <source>
        <dbReference type="Proteomes" id="UP000786811"/>
    </source>
</evidence>
<dbReference type="PANTHER" id="PTHR14952">
    <property type="entry name" value="ROPPORIN-1-LIKE PROTEIN"/>
    <property type="match status" value="1"/>
</dbReference>
<feature type="compositionally biased region" description="Polar residues" evidence="6">
    <location>
        <begin position="273"/>
        <end position="289"/>
    </location>
</feature>
<evidence type="ECO:0000313" key="8">
    <source>
        <dbReference type="EMBL" id="CAG5103777.1"/>
    </source>
</evidence>
<feature type="compositionally biased region" description="Polar residues" evidence="6">
    <location>
        <begin position="205"/>
        <end position="216"/>
    </location>
</feature>
<keyword evidence="9" id="KW-1185">Reference proteome</keyword>
<comment type="caution">
    <text evidence="8">The sequence shown here is derived from an EMBL/GenBank/DDBJ whole genome shotgun (WGS) entry which is preliminary data.</text>
</comment>
<keyword evidence="3" id="KW-0969">Cilium</keyword>
<keyword evidence="7" id="KW-1133">Transmembrane helix</keyword>
<protein>
    <submittedName>
        <fullName evidence="8">Similar to ropn1l: Ropporin-1-like protein (Danio rerio)</fullName>
    </submittedName>
</protein>
<accession>A0A8J2MYJ4</accession>
<feature type="region of interest" description="Disordered" evidence="6">
    <location>
        <begin position="271"/>
        <end position="308"/>
    </location>
</feature>
<evidence type="ECO:0000256" key="2">
    <source>
        <dbReference type="ARBA" id="ARBA00022846"/>
    </source>
</evidence>
<keyword evidence="7" id="KW-0472">Membrane</keyword>
<feature type="transmembrane region" description="Helical" evidence="7">
    <location>
        <begin position="127"/>
        <end position="146"/>
    </location>
</feature>
<dbReference type="SUPFAM" id="SSF47391">
    <property type="entry name" value="Dimerization-anchoring domain of cAMP-dependent PK regulatory subunit"/>
    <property type="match status" value="1"/>
</dbReference>
<feature type="region of interest" description="Disordered" evidence="6">
    <location>
        <begin position="205"/>
        <end position="247"/>
    </location>
</feature>
<dbReference type="PANTHER" id="PTHR14952:SF9">
    <property type="entry name" value="EF-HAND DOMAIN-CONTAINING PROTEIN"/>
    <property type="match status" value="1"/>
</dbReference>
<dbReference type="EMBL" id="CAJNRD030001123">
    <property type="protein sequence ID" value="CAG5103777.1"/>
    <property type="molecule type" value="Genomic_DNA"/>
</dbReference>
<dbReference type="CDD" id="cd23019">
    <property type="entry name" value="DD_ROP"/>
    <property type="match status" value="1"/>
</dbReference>
<keyword evidence="4" id="KW-0966">Cell projection</keyword>
<dbReference type="Proteomes" id="UP000786811">
    <property type="component" value="Unassembled WGS sequence"/>
</dbReference>
<keyword evidence="2" id="KW-0282">Flagellum</keyword>
<dbReference type="Gene3D" id="1.20.890.10">
    <property type="entry name" value="cAMP-dependent protein kinase regulatory subunit, dimerization-anchoring domain"/>
    <property type="match status" value="1"/>
</dbReference>
<comment type="subcellular location">
    <subcellularLocation>
        <location evidence="1">Cell projection</location>
        <location evidence="1">Cilium</location>
        <location evidence="1">Flagellum</location>
    </subcellularLocation>
</comment>
<evidence type="ECO:0000256" key="1">
    <source>
        <dbReference type="ARBA" id="ARBA00004230"/>
    </source>
</evidence>
<dbReference type="OrthoDB" id="10067602at2759"/>
<dbReference type="AlphaFoldDB" id="A0A8J2MYJ4"/>
<evidence type="ECO:0000256" key="7">
    <source>
        <dbReference type="SAM" id="Phobius"/>
    </source>
</evidence>
<proteinExistence type="inferred from homology"/>
<organism evidence="8 9">
    <name type="scientific">Cotesia congregata</name>
    <name type="common">Parasitoid wasp</name>
    <name type="synonym">Apanteles congregatus</name>
    <dbReference type="NCBI Taxonomy" id="51543"/>
    <lineage>
        <taxon>Eukaryota</taxon>
        <taxon>Metazoa</taxon>
        <taxon>Ecdysozoa</taxon>
        <taxon>Arthropoda</taxon>
        <taxon>Hexapoda</taxon>
        <taxon>Insecta</taxon>
        <taxon>Pterygota</taxon>
        <taxon>Neoptera</taxon>
        <taxon>Endopterygota</taxon>
        <taxon>Hymenoptera</taxon>
        <taxon>Apocrita</taxon>
        <taxon>Ichneumonoidea</taxon>
        <taxon>Braconidae</taxon>
        <taxon>Microgastrinae</taxon>
        <taxon>Cotesia</taxon>
    </lineage>
</organism>
<feature type="compositionally biased region" description="Polar residues" evidence="6">
    <location>
        <begin position="235"/>
        <end position="245"/>
    </location>
</feature>